<dbReference type="RefSeq" id="WP_200609354.1">
    <property type="nucleotide sequence ID" value="NZ_JAEHHL010000004.1"/>
</dbReference>
<evidence type="ECO:0000259" key="1">
    <source>
        <dbReference type="Pfam" id="PF03205"/>
    </source>
</evidence>
<dbReference type="InterPro" id="IPR004435">
    <property type="entry name" value="MobB_dom"/>
</dbReference>
<name>A0A8J7SF12_9RHOB</name>
<proteinExistence type="predicted"/>
<evidence type="ECO:0000313" key="3">
    <source>
        <dbReference type="Proteomes" id="UP000655420"/>
    </source>
</evidence>
<dbReference type="PANTHER" id="PTHR40072:SF1">
    <property type="entry name" value="MOLYBDOPTERIN-GUANINE DINUCLEOTIDE BIOSYNTHESIS ADAPTER PROTEIN"/>
    <property type="match status" value="1"/>
</dbReference>
<comment type="caution">
    <text evidence="2">The sequence shown here is derived from an EMBL/GenBank/DDBJ whole genome shotgun (WGS) entry which is preliminary data.</text>
</comment>
<dbReference type="NCBIfam" id="TIGR00176">
    <property type="entry name" value="mobB"/>
    <property type="match status" value="1"/>
</dbReference>
<dbReference type="Pfam" id="PF03205">
    <property type="entry name" value="MobB"/>
    <property type="match status" value="1"/>
</dbReference>
<gene>
    <name evidence="2" type="primary">mobB</name>
    <name evidence="2" type="ORF">H0I76_08700</name>
</gene>
<dbReference type="Proteomes" id="UP000655420">
    <property type="component" value="Unassembled WGS sequence"/>
</dbReference>
<evidence type="ECO:0000313" key="2">
    <source>
        <dbReference type="EMBL" id="MBK0399267.1"/>
    </source>
</evidence>
<sequence>MKIYGVIGWKNAGKTTLVERLVAEISSRGYSVSTLKHTHHLVDLDRPGKDSYRHREAGAQQVVLASSSRWALMTELRGGPEPALESLIARLDPVDIVIVEGWKRDRHPKVEAWRAETGQPLIAMDDPTVRAVATNDHPPKGHGRPVIGLDDIPAIADFVLEDAGLALRKTA</sequence>
<dbReference type="PANTHER" id="PTHR40072">
    <property type="entry name" value="MOLYBDOPTERIN-GUANINE DINUCLEOTIDE BIOSYNTHESIS ADAPTER PROTEIN-RELATED"/>
    <property type="match status" value="1"/>
</dbReference>
<organism evidence="2 3">
    <name type="scientific">Thermohalobaculum xanthum</name>
    <dbReference type="NCBI Taxonomy" id="2753746"/>
    <lineage>
        <taxon>Bacteria</taxon>
        <taxon>Pseudomonadati</taxon>
        <taxon>Pseudomonadota</taxon>
        <taxon>Alphaproteobacteria</taxon>
        <taxon>Rhodobacterales</taxon>
        <taxon>Paracoccaceae</taxon>
        <taxon>Thermohalobaculum</taxon>
    </lineage>
</organism>
<dbReference type="CDD" id="cd03116">
    <property type="entry name" value="MobB"/>
    <property type="match status" value="1"/>
</dbReference>
<dbReference type="InterPro" id="IPR027417">
    <property type="entry name" value="P-loop_NTPase"/>
</dbReference>
<dbReference type="SUPFAM" id="SSF52540">
    <property type="entry name" value="P-loop containing nucleoside triphosphate hydrolases"/>
    <property type="match status" value="1"/>
</dbReference>
<dbReference type="GO" id="GO:0006777">
    <property type="term" value="P:Mo-molybdopterin cofactor biosynthetic process"/>
    <property type="evidence" value="ECO:0007669"/>
    <property type="project" value="InterPro"/>
</dbReference>
<reference evidence="2" key="1">
    <citation type="submission" date="2020-12" db="EMBL/GenBank/DDBJ databases">
        <title>Bacterial taxonomy.</title>
        <authorList>
            <person name="Pan X."/>
        </authorList>
    </citation>
    <scope>NUCLEOTIDE SEQUENCE</scope>
    <source>
        <strain evidence="2">M0105</strain>
    </source>
</reference>
<dbReference type="AlphaFoldDB" id="A0A8J7SF12"/>
<dbReference type="InterPro" id="IPR052539">
    <property type="entry name" value="MGD_biosynthesis_adapter"/>
</dbReference>
<dbReference type="GO" id="GO:0005525">
    <property type="term" value="F:GTP binding"/>
    <property type="evidence" value="ECO:0007669"/>
    <property type="project" value="InterPro"/>
</dbReference>
<accession>A0A8J7SF12</accession>
<dbReference type="EMBL" id="JAEHHL010000004">
    <property type="protein sequence ID" value="MBK0399267.1"/>
    <property type="molecule type" value="Genomic_DNA"/>
</dbReference>
<protein>
    <submittedName>
        <fullName evidence="2">Molybdopterin-guanine dinucleotide biosynthesis protein B</fullName>
    </submittedName>
</protein>
<feature type="domain" description="Molybdopterin-guanine dinucleotide biosynthesis protein B (MobB)" evidence="1">
    <location>
        <begin position="4"/>
        <end position="134"/>
    </location>
</feature>
<dbReference type="Gene3D" id="3.40.50.300">
    <property type="entry name" value="P-loop containing nucleotide triphosphate hydrolases"/>
    <property type="match status" value="1"/>
</dbReference>
<keyword evidence="3" id="KW-1185">Reference proteome</keyword>